<dbReference type="InterPro" id="IPR001303">
    <property type="entry name" value="Aldolase_II/adducin_N"/>
</dbReference>
<proteinExistence type="inferred from homology"/>
<comment type="caution">
    <text evidence="3">The sequence shown here is derived from an EMBL/GenBank/DDBJ whole genome shotgun (WGS) entry which is preliminary data.</text>
</comment>
<dbReference type="GO" id="GO:0051015">
    <property type="term" value="F:actin filament binding"/>
    <property type="evidence" value="ECO:0007669"/>
    <property type="project" value="TreeGrafter"/>
</dbReference>
<dbReference type="InterPro" id="IPR051017">
    <property type="entry name" value="Aldolase-II_Adducin_sf"/>
</dbReference>
<dbReference type="Pfam" id="PF00596">
    <property type="entry name" value="Aldolase_II"/>
    <property type="match status" value="1"/>
</dbReference>
<name>A0A370L483_9HYPH</name>
<gene>
    <name evidence="3" type="ORF">DWE98_15565</name>
</gene>
<dbReference type="OrthoDB" id="5291399at2"/>
<dbReference type="AlphaFoldDB" id="A0A370L483"/>
<evidence type="ECO:0000313" key="4">
    <source>
        <dbReference type="Proteomes" id="UP000255207"/>
    </source>
</evidence>
<dbReference type="NCBIfam" id="NF005068">
    <property type="entry name" value="PRK06486.1"/>
    <property type="match status" value="1"/>
</dbReference>
<dbReference type="GO" id="GO:0005856">
    <property type="term" value="C:cytoskeleton"/>
    <property type="evidence" value="ECO:0007669"/>
    <property type="project" value="TreeGrafter"/>
</dbReference>
<accession>A0A370L483</accession>
<dbReference type="PANTHER" id="PTHR10672:SF3">
    <property type="entry name" value="PROTEIN HU-LI TAI SHAO"/>
    <property type="match status" value="1"/>
</dbReference>
<sequence length="243" mass="26652">MSQPSITNQRRNLAAALRLAAKYELNEGICNHFSVALADGADGKPRYLINPYGVHWAEMRPSDLLLIDDKGQVLEGEGEVEATARNIHIAAHKANPRHVAVLHVHMPYATALTMVEGGRLEVAHQTACRFHGRTMYQDHFGGLALDEAEGEAIVAANKADTSADITFLAHHGVTIGGPSVAVAFDDLYFLERACKQQVLAMSTGKPLKLIPQPEIDATAREWRQVLVYQAEKHFEALVRMEGV</sequence>
<dbReference type="Proteomes" id="UP000255207">
    <property type="component" value="Unassembled WGS sequence"/>
</dbReference>
<keyword evidence="4" id="KW-1185">Reference proteome</keyword>
<protein>
    <submittedName>
        <fullName evidence="3">Aldolase</fullName>
    </submittedName>
</protein>
<evidence type="ECO:0000259" key="2">
    <source>
        <dbReference type="SMART" id="SM01007"/>
    </source>
</evidence>
<evidence type="ECO:0000256" key="1">
    <source>
        <dbReference type="ARBA" id="ARBA00037961"/>
    </source>
</evidence>
<comment type="similarity">
    <text evidence="1">Belongs to the aldolase class II family.</text>
</comment>
<dbReference type="EMBL" id="QQTP01000008">
    <property type="protein sequence ID" value="RDJ23576.1"/>
    <property type="molecule type" value="Genomic_DNA"/>
</dbReference>
<dbReference type="SMART" id="SM01007">
    <property type="entry name" value="Aldolase_II"/>
    <property type="match status" value="1"/>
</dbReference>
<organism evidence="3 4">
    <name type="scientific">Bosea caraganae</name>
    <dbReference type="NCBI Taxonomy" id="2763117"/>
    <lineage>
        <taxon>Bacteria</taxon>
        <taxon>Pseudomonadati</taxon>
        <taxon>Pseudomonadota</taxon>
        <taxon>Alphaproteobacteria</taxon>
        <taxon>Hyphomicrobiales</taxon>
        <taxon>Boseaceae</taxon>
        <taxon>Bosea</taxon>
    </lineage>
</organism>
<dbReference type="Gene3D" id="3.40.225.10">
    <property type="entry name" value="Class II aldolase/adducin N-terminal domain"/>
    <property type="match status" value="1"/>
</dbReference>
<feature type="domain" description="Class II aldolase/adducin N-terminal" evidence="2">
    <location>
        <begin position="11"/>
        <end position="198"/>
    </location>
</feature>
<dbReference type="InterPro" id="IPR036409">
    <property type="entry name" value="Aldolase_II/adducin_N_sf"/>
</dbReference>
<dbReference type="SUPFAM" id="SSF53639">
    <property type="entry name" value="AraD/HMP-PK domain-like"/>
    <property type="match status" value="1"/>
</dbReference>
<dbReference type="RefSeq" id="WP_114830201.1">
    <property type="nucleotide sequence ID" value="NZ_QQTO01000023.1"/>
</dbReference>
<dbReference type="PANTHER" id="PTHR10672">
    <property type="entry name" value="ADDUCIN"/>
    <property type="match status" value="1"/>
</dbReference>
<reference evidence="4" key="1">
    <citation type="submission" date="2018-07" db="EMBL/GenBank/DDBJ databases">
        <authorList>
            <person name="Safronova V.I."/>
            <person name="Chirak E.R."/>
            <person name="Sazanova A.L."/>
        </authorList>
    </citation>
    <scope>NUCLEOTIDE SEQUENCE [LARGE SCALE GENOMIC DNA]</scope>
    <source>
        <strain evidence="4">RCAM04685</strain>
    </source>
</reference>
<evidence type="ECO:0000313" key="3">
    <source>
        <dbReference type="EMBL" id="RDJ23576.1"/>
    </source>
</evidence>